<keyword evidence="4" id="KW-1185">Reference proteome</keyword>
<reference evidence="3 4" key="1">
    <citation type="submission" date="2017-10" db="EMBL/GenBank/DDBJ databases">
        <title>Sequencing the genomes of 1000 actinobacteria strains.</title>
        <authorList>
            <person name="Klenk H.-P."/>
        </authorList>
    </citation>
    <scope>NUCLEOTIDE SEQUENCE [LARGE SCALE GENOMIC DNA]</scope>
    <source>
        <strain evidence="3 4">DSM 21863</strain>
    </source>
</reference>
<proteinExistence type="predicted"/>
<keyword evidence="2" id="KW-1133">Transmembrane helix</keyword>
<dbReference type="EMBL" id="PDJJ01000001">
    <property type="protein sequence ID" value="PFG43683.1"/>
    <property type="molecule type" value="Genomic_DNA"/>
</dbReference>
<feature type="compositionally biased region" description="Basic and acidic residues" evidence="1">
    <location>
        <begin position="1"/>
        <end position="11"/>
    </location>
</feature>
<comment type="caution">
    <text evidence="3">The sequence shown here is derived from an EMBL/GenBank/DDBJ whole genome shotgun (WGS) entry which is preliminary data.</text>
</comment>
<protein>
    <submittedName>
        <fullName evidence="3">Uncharacterized protein</fullName>
    </submittedName>
</protein>
<accession>A0A2A9EY58</accession>
<feature type="transmembrane region" description="Helical" evidence="2">
    <location>
        <begin position="73"/>
        <end position="96"/>
    </location>
</feature>
<evidence type="ECO:0000256" key="2">
    <source>
        <dbReference type="SAM" id="Phobius"/>
    </source>
</evidence>
<evidence type="ECO:0000313" key="4">
    <source>
        <dbReference type="Proteomes" id="UP000224130"/>
    </source>
</evidence>
<evidence type="ECO:0000313" key="3">
    <source>
        <dbReference type="EMBL" id="PFG43683.1"/>
    </source>
</evidence>
<gene>
    <name evidence="3" type="ORF">ATJ88_2389</name>
</gene>
<dbReference type="Proteomes" id="UP000224130">
    <property type="component" value="Unassembled WGS sequence"/>
</dbReference>
<dbReference type="AlphaFoldDB" id="A0A2A9EY58"/>
<keyword evidence="2" id="KW-0812">Transmembrane</keyword>
<keyword evidence="2" id="KW-0472">Membrane</keyword>
<feature type="compositionally biased region" description="Pro residues" evidence="1">
    <location>
        <begin position="48"/>
        <end position="58"/>
    </location>
</feature>
<sequence length="239" mass="24581">MGPHQDGRGGMDTDVSTSSPSARGTGRIARRRDLDTGPTATITSMFPADPPPPPPAPTGPVPVVHAPHRVRGVVPVLLAAALVLALAASVGVGVLWSANRKLAAEVDAALAQAAITQQQLVDLRGTTPDAAVVDVLTDRVQDVEEWTGLPDGGQGRAKDLQTRLADVRGDTDQLQHDVRDGLADVRASVTALQGAVAGASDAATSDDLDALQEQVQELSTDVATLCWALAYQPGVAASC</sequence>
<evidence type="ECO:0000256" key="1">
    <source>
        <dbReference type="SAM" id="MobiDB-lite"/>
    </source>
</evidence>
<organism evidence="3 4">
    <name type="scientific">Isoptericola jiangsuensis</name>
    <dbReference type="NCBI Taxonomy" id="548579"/>
    <lineage>
        <taxon>Bacteria</taxon>
        <taxon>Bacillati</taxon>
        <taxon>Actinomycetota</taxon>
        <taxon>Actinomycetes</taxon>
        <taxon>Micrococcales</taxon>
        <taxon>Promicromonosporaceae</taxon>
        <taxon>Isoptericola</taxon>
    </lineage>
</organism>
<feature type="region of interest" description="Disordered" evidence="1">
    <location>
        <begin position="1"/>
        <end position="58"/>
    </location>
</feature>
<name>A0A2A9EY58_9MICO</name>